<organism evidence="2 3">
    <name type="scientific">Aquibium oceanicum</name>
    <dbReference type="NCBI Taxonomy" id="1670800"/>
    <lineage>
        <taxon>Bacteria</taxon>
        <taxon>Pseudomonadati</taxon>
        <taxon>Pseudomonadota</taxon>
        <taxon>Alphaproteobacteria</taxon>
        <taxon>Hyphomicrobiales</taxon>
        <taxon>Phyllobacteriaceae</taxon>
        <taxon>Aquibium</taxon>
    </lineage>
</organism>
<dbReference type="AlphaFoldDB" id="A0A1L3SVR1"/>
<gene>
    <name evidence="2" type="ORF">BSQ44_20255</name>
</gene>
<keyword evidence="3" id="KW-1185">Reference proteome</keyword>
<name>A0A1L3SVR1_9HYPH</name>
<evidence type="ECO:0000313" key="2">
    <source>
        <dbReference type="EMBL" id="APH73441.1"/>
    </source>
</evidence>
<dbReference type="STRING" id="1670800.BSQ44_20255"/>
<proteinExistence type="predicted"/>
<feature type="transmembrane region" description="Helical" evidence="1">
    <location>
        <begin position="12"/>
        <end position="33"/>
    </location>
</feature>
<keyword evidence="1" id="KW-0472">Membrane</keyword>
<protein>
    <submittedName>
        <fullName evidence="2">Uncharacterized protein</fullName>
    </submittedName>
</protein>
<dbReference type="Proteomes" id="UP000182840">
    <property type="component" value="Chromosome"/>
</dbReference>
<keyword evidence="1" id="KW-1133">Transmembrane helix</keyword>
<evidence type="ECO:0000313" key="3">
    <source>
        <dbReference type="Proteomes" id="UP000182840"/>
    </source>
</evidence>
<keyword evidence="1" id="KW-0812">Transmembrane</keyword>
<evidence type="ECO:0000256" key="1">
    <source>
        <dbReference type="SAM" id="Phobius"/>
    </source>
</evidence>
<dbReference type="EMBL" id="CP018171">
    <property type="protein sequence ID" value="APH73441.1"/>
    <property type="molecule type" value="Genomic_DNA"/>
</dbReference>
<dbReference type="KEGG" id="meso:BSQ44_20255"/>
<accession>A0A1L3SVR1</accession>
<reference evidence="3" key="1">
    <citation type="submission" date="2016-11" db="EMBL/GenBank/DDBJ databases">
        <title>Mesorhizobium oceanicum sp. nov., isolated from deep seawater in South China Sea.</title>
        <authorList>
            <person name="Fu G.-Y."/>
        </authorList>
    </citation>
    <scope>NUCLEOTIDE SEQUENCE [LARGE SCALE GENOMIC DNA]</scope>
    <source>
        <strain evidence="3">B7</strain>
    </source>
</reference>
<sequence>MQAQQEMALWGLWMLIATAMTVGLTAAALVAIIGTLHHTRRAADSAEDMAIQAAAATKAAEDSVEITKAALIGIERPFIIIEILEVPKVHEDGSESPLAFCYANYGRMPAILRRDYQKVVVIDEQNALPAVIEPDDKHGRLIPNGEVVPPDGGLSEPLTGGPFIKYGKRFEGQAGEKTKVFRNNKGTAEFIGVFDAPPIRSPPKELDGIFVKPTFLIGYVIYSGIAGGDFVRGYCFKYENGRFRIAGSVAQNEAYNYDRQFRGVEA</sequence>